<reference evidence="1" key="1">
    <citation type="journal article" date="2018" name="Genome Biol. Evol.">
        <title>Mitochondrial and Plastid Genomes from Coralline Red Algae Provide Insights into the Incongruent Evolutionary Histories of Organelles.</title>
        <authorList>
            <person name="Lee J."/>
            <person name="Song H.J."/>
            <person name="In Park S."/>
            <person name="Lee Y.M."/>
            <person name="Jeong S.Y."/>
            <person name="Oh Cho T."/>
            <person name="Kim J.H."/>
            <person name="Choi H.G."/>
            <person name="Choi C.G."/>
            <person name="Nelson W.A."/>
            <person name="Fredericq S."/>
            <person name="Bhattacharya D."/>
            <person name="Su Yoon H."/>
        </authorList>
    </citation>
    <scope>NUCLEOTIDE SEQUENCE</scope>
</reference>
<dbReference type="InterPro" id="IPR012675">
    <property type="entry name" value="Beta-grasp_dom_sf"/>
</dbReference>
<protein>
    <submittedName>
        <fullName evidence="1">Thiamine biosynthesis protein S</fullName>
    </submittedName>
</protein>
<geneLocation type="plastid" evidence="1"/>
<dbReference type="InterPro" id="IPR010035">
    <property type="entry name" value="Thi_S"/>
</dbReference>
<proteinExistence type="predicted"/>
<dbReference type="PANTHER" id="PTHR34472">
    <property type="entry name" value="SULFUR CARRIER PROTEIN THIS"/>
    <property type="match status" value="1"/>
</dbReference>
<dbReference type="EMBL" id="MH281630">
    <property type="protein sequence ID" value="AYR06390.1"/>
    <property type="molecule type" value="Genomic_DNA"/>
</dbReference>
<dbReference type="CDD" id="cd00565">
    <property type="entry name" value="Ubl_ThiS"/>
    <property type="match status" value="1"/>
</dbReference>
<name>A0A3G3MHU7_9FLOR</name>
<evidence type="ECO:0000313" key="1">
    <source>
        <dbReference type="EMBL" id="AYR06390.1"/>
    </source>
</evidence>
<dbReference type="NCBIfam" id="TIGR01683">
    <property type="entry name" value="thiS"/>
    <property type="match status" value="1"/>
</dbReference>
<dbReference type="AlphaFoldDB" id="A0A3G3MHU7"/>
<sequence length="71" mass="7959">MCINYITIQLNGEPLNCFSTMSLKDILKYLDFQLDLVVIEYNSRIIQLNDLDHILLSSGDIVEVLTIVGGG</sequence>
<gene>
    <name evidence="1" type="primary">thiS</name>
</gene>
<dbReference type="Gene3D" id="3.10.20.30">
    <property type="match status" value="1"/>
</dbReference>
<dbReference type="SUPFAM" id="SSF54285">
    <property type="entry name" value="MoaD/ThiS"/>
    <property type="match status" value="1"/>
</dbReference>
<dbReference type="InterPro" id="IPR016155">
    <property type="entry name" value="Mopterin_synth/thiamin_S_b"/>
</dbReference>
<dbReference type="PANTHER" id="PTHR34472:SF1">
    <property type="entry name" value="SULFUR CARRIER PROTEIN THIS"/>
    <property type="match status" value="1"/>
</dbReference>
<dbReference type="Pfam" id="PF02597">
    <property type="entry name" value="ThiS"/>
    <property type="match status" value="1"/>
</dbReference>
<accession>A0A3G3MHU7</accession>
<keyword evidence="1" id="KW-0934">Plastid</keyword>
<organism evidence="1">
    <name type="scientific">Rhodogorgon sp</name>
    <dbReference type="NCBI Taxonomy" id="2485824"/>
    <lineage>
        <taxon>Eukaryota</taxon>
        <taxon>Rhodophyta</taxon>
        <taxon>Florideophyceae</taxon>
        <taxon>Corallinophycidae</taxon>
        <taxon>Rhodogorgonales</taxon>
        <taxon>Rhodogorgonaceae</taxon>
        <taxon>Rhodogorgon</taxon>
    </lineage>
</organism>
<dbReference type="InterPro" id="IPR003749">
    <property type="entry name" value="ThiS/MoaD-like"/>
</dbReference>